<gene>
    <name evidence="2" type="ORF">PMPD1_2468</name>
</gene>
<dbReference type="AlphaFoldDB" id="A0A6M8UI46"/>
<proteinExistence type="predicted"/>
<evidence type="ECO:0000313" key="2">
    <source>
        <dbReference type="EMBL" id="QKJ87410.1"/>
    </source>
</evidence>
<evidence type="ECO:0000313" key="3">
    <source>
        <dbReference type="Proteomes" id="UP000505325"/>
    </source>
</evidence>
<keyword evidence="3" id="KW-1185">Reference proteome</keyword>
<dbReference type="RefSeq" id="WP_173634357.1">
    <property type="nucleotide sequence ID" value="NZ_CP054212.1"/>
</dbReference>
<dbReference type="Proteomes" id="UP000505325">
    <property type="component" value="Chromosome"/>
</dbReference>
<dbReference type="EMBL" id="CP054212">
    <property type="protein sequence ID" value="QKJ87410.1"/>
    <property type="molecule type" value="Genomic_DNA"/>
</dbReference>
<evidence type="ECO:0000256" key="1">
    <source>
        <dbReference type="SAM" id="Coils"/>
    </source>
</evidence>
<protein>
    <submittedName>
        <fullName evidence="2">Uncharacterized protein</fullName>
    </submittedName>
</protein>
<reference evidence="2 3" key="1">
    <citation type="submission" date="2020-06" db="EMBL/GenBank/DDBJ databases">
        <title>Genome sequence of Paramixta manurensis strain PD-1.</title>
        <authorList>
            <person name="Lee C.W."/>
            <person name="Kim J."/>
        </authorList>
    </citation>
    <scope>NUCLEOTIDE SEQUENCE [LARGE SCALE GENOMIC DNA]</scope>
    <source>
        <strain evidence="2 3">PD-1</strain>
    </source>
</reference>
<sequence>MSEKIDIAYIGPKPLKRDTITGSRLTFPRNTPVPVSPDIAYQLLNFPTVFVTADKVASILGEQESAEANAVRLQQEQAELERKKAEENSFVVMVGDQETDISKYTAAQLATLAESLDLGITKDAQEKVDNFRARVRDAIKTVPQKEGE</sequence>
<organism evidence="2 3">
    <name type="scientific">Paramixta manurensis</name>
    <dbReference type="NCBI Taxonomy" id="2740817"/>
    <lineage>
        <taxon>Bacteria</taxon>
        <taxon>Pseudomonadati</taxon>
        <taxon>Pseudomonadota</taxon>
        <taxon>Gammaproteobacteria</taxon>
        <taxon>Enterobacterales</taxon>
        <taxon>Erwiniaceae</taxon>
        <taxon>Paramixta</taxon>
    </lineage>
</organism>
<accession>A0A6M8UI46</accession>
<name>A0A6M8UI46_9GAMM</name>
<dbReference type="KEGG" id="pmak:PMPD1_2468"/>
<feature type="coiled-coil region" evidence="1">
    <location>
        <begin position="56"/>
        <end position="88"/>
    </location>
</feature>
<keyword evidence="1" id="KW-0175">Coiled coil</keyword>